<evidence type="ECO:0000313" key="1">
    <source>
        <dbReference type="EMBL" id="PCI30148.1"/>
    </source>
</evidence>
<evidence type="ECO:0000313" key="2">
    <source>
        <dbReference type="Proteomes" id="UP000218113"/>
    </source>
</evidence>
<accession>A0A2A4T9D8</accession>
<dbReference type="EMBL" id="NVSR01000007">
    <property type="protein sequence ID" value="PCI30148.1"/>
    <property type="molecule type" value="Genomic_DNA"/>
</dbReference>
<dbReference type="AlphaFoldDB" id="A0A2A4T9D8"/>
<gene>
    <name evidence="1" type="ORF">COB67_02360</name>
</gene>
<organism evidence="1 2">
    <name type="scientific">SAR324 cluster bacterium</name>
    <dbReference type="NCBI Taxonomy" id="2024889"/>
    <lineage>
        <taxon>Bacteria</taxon>
        <taxon>Deltaproteobacteria</taxon>
        <taxon>SAR324 cluster</taxon>
    </lineage>
</organism>
<dbReference type="Proteomes" id="UP000218113">
    <property type="component" value="Unassembled WGS sequence"/>
</dbReference>
<comment type="caution">
    <text evidence="1">The sequence shown here is derived from an EMBL/GenBank/DDBJ whole genome shotgun (WGS) entry which is preliminary data.</text>
</comment>
<sequence>MLMQQHLKNMETIIEFLDKGSELAESASYLKNLVSHHINGNNHWDAVLLTATDAKHRMLIEDREVFRLYDDYSEGLVEEVADLVESDLYGVC</sequence>
<proteinExistence type="predicted"/>
<name>A0A2A4T9D8_9DELT</name>
<protein>
    <submittedName>
        <fullName evidence="1">Uncharacterized protein</fullName>
    </submittedName>
</protein>
<reference evidence="2" key="1">
    <citation type="submission" date="2017-08" db="EMBL/GenBank/DDBJ databases">
        <title>A dynamic microbial community with high functional redundancy inhabits the cold, oxic subseafloor aquifer.</title>
        <authorList>
            <person name="Tully B.J."/>
            <person name="Wheat C.G."/>
            <person name="Glazer B.T."/>
            <person name="Huber J.A."/>
        </authorList>
    </citation>
    <scope>NUCLEOTIDE SEQUENCE [LARGE SCALE GENOMIC DNA]</scope>
</reference>